<keyword evidence="2" id="KW-1003">Cell membrane</keyword>
<evidence type="ECO:0000256" key="1">
    <source>
        <dbReference type="ARBA" id="ARBA00004651"/>
    </source>
</evidence>
<dbReference type="RefSeq" id="WP_252675566.1">
    <property type="nucleotide sequence ID" value="NZ_JAMXHT010000001.1"/>
</dbReference>
<dbReference type="InterPro" id="IPR001851">
    <property type="entry name" value="ABC_transp_permease"/>
</dbReference>
<organism evidence="7 8">
    <name type="scientific">Ralstonia soli</name>
    <dbReference type="NCBI Taxonomy" id="2953896"/>
    <lineage>
        <taxon>Bacteria</taxon>
        <taxon>Pseudomonadati</taxon>
        <taxon>Pseudomonadota</taxon>
        <taxon>Betaproteobacteria</taxon>
        <taxon>Burkholderiales</taxon>
        <taxon>Burkholderiaceae</taxon>
        <taxon>Ralstonia</taxon>
    </lineage>
</organism>
<dbReference type="CDD" id="cd06581">
    <property type="entry name" value="TM_PBP1_LivM_like"/>
    <property type="match status" value="1"/>
</dbReference>
<evidence type="ECO:0000313" key="7">
    <source>
        <dbReference type="EMBL" id="MCO5396620.1"/>
    </source>
</evidence>
<dbReference type="EMBL" id="JAMXHT010000001">
    <property type="protein sequence ID" value="MCO5396620.1"/>
    <property type="molecule type" value="Genomic_DNA"/>
</dbReference>
<keyword evidence="4 6" id="KW-1133">Transmembrane helix</keyword>
<feature type="transmembrane region" description="Helical" evidence="6">
    <location>
        <begin position="103"/>
        <end position="123"/>
    </location>
</feature>
<comment type="subcellular location">
    <subcellularLocation>
        <location evidence="1">Cell membrane</location>
        <topology evidence="1">Multi-pass membrane protein</topology>
    </subcellularLocation>
</comment>
<dbReference type="PANTHER" id="PTHR30482">
    <property type="entry name" value="HIGH-AFFINITY BRANCHED-CHAIN AMINO ACID TRANSPORT SYSTEM PERMEASE"/>
    <property type="match status" value="1"/>
</dbReference>
<feature type="transmembrane region" description="Helical" evidence="6">
    <location>
        <begin position="6"/>
        <end position="37"/>
    </location>
</feature>
<accession>A0ABT1ADZ2</accession>
<feature type="transmembrane region" description="Helical" evidence="6">
    <location>
        <begin position="239"/>
        <end position="264"/>
    </location>
</feature>
<dbReference type="Proteomes" id="UP001162811">
    <property type="component" value="Unassembled WGS sequence"/>
</dbReference>
<feature type="transmembrane region" description="Helical" evidence="6">
    <location>
        <begin position="203"/>
        <end position="227"/>
    </location>
</feature>
<protein>
    <submittedName>
        <fullName evidence="7">Branched-chain amino acid ABC transporter permease</fullName>
    </submittedName>
</protein>
<sequence>MMKITVPIVIALAAAPLYLAGFQLTLLTEILIFALFAMSLDLQMGYARMFSFGHVAPYGAGAYIAAFAMMHGCSLPWAILLSLVIVTILAVPIGWLCTRASGVAFAMLTLAIGQLTFAIVFKWDKVTGGSDGLSGFVRNPGPLGLEGFASREGFYWLALGITVALFLLAREFVRSPLGTAIVGARESEQRAVAIGYRPRSLRVVAFVASNALAGIAGALHAGFLLFVSPEILHWSLSGHVIIAVILGGTGTLIGPMIGAALFVLAHHELSAVTDSWPLVMGLLFIFIVIAAPQGLWGFKATIESKLSARKSNRFGAKNATS</sequence>
<reference evidence="7" key="2">
    <citation type="journal article" date="2023" name="Front. Microbiol.">
        <title>Ralstonia chuxiongensis sp. nov., Ralstonia mojiangensis sp. nov., and Ralstonia soli sp. nov., isolated from tobacco fields, are three novel species in the family Burkholderiaceae.</title>
        <authorList>
            <person name="Lu C.H."/>
            <person name="Zhang Y.Y."/>
            <person name="Jiang N."/>
            <person name="Chen W."/>
            <person name="Shao X."/>
            <person name="Zhao Z.M."/>
            <person name="Lu W.L."/>
            <person name="Hu X."/>
            <person name="Xi Y.X."/>
            <person name="Zou S.Y."/>
            <person name="Wei Q.J."/>
            <person name="Lin Z.L."/>
            <person name="Gong L."/>
            <person name="Gai X.T."/>
            <person name="Zhang L.Q."/>
            <person name="Li J.Y."/>
            <person name="Jin Y."/>
            <person name="Xia Z.Y."/>
        </authorList>
    </citation>
    <scope>NUCLEOTIDE SEQUENCE</scope>
    <source>
        <strain evidence="7">21MJYT02-11</strain>
    </source>
</reference>
<proteinExistence type="predicted"/>
<name>A0ABT1ADZ2_9RALS</name>
<dbReference type="PANTHER" id="PTHR30482:SF17">
    <property type="entry name" value="ABC TRANSPORTER ATP-BINDING PROTEIN"/>
    <property type="match status" value="1"/>
</dbReference>
<dbReference type="Pfam" id="PF02653">
    <property type="entry name" value="BPD_transp_2"/>
    <property type="match status" value="1"/>
</dbReference>
<evidence type="ECO:0000256" key="6">
    <source>
        <dbReference type="SAM" id="Phobius"/>
    </source>
</evidence>
<comment type="caution">
    <text evidence="7">The sequence shown here is derived from an EMBL/GenBank/DDBJ whole genome shotgun (WGS) entry which is preliminary data.</text>
</comment>
<gene>
    <name evidence="7" type="ORF">NG900_00220</name>
</gene>
<dbReference type="InterPro" id="IPR043428">
    <property type="entry name" value="LivM-like"/>
</dbReference>
<feature type="transmembrane region" description="Helical" evidence="6">
    <location>
        <begin position="276"/>
        <end position="296"/>
    </location>
</feature>
<evidence type="ECO:0000313" key="8">
    <source>
        <dbReference type="Proteomes" id="UP001162811"/>
    </source>
</evidence>
<feature type="transmembrane region" description="Helical" evidence="6">
    <location>
        <begin position="49"/>
        <end position="69"/>
    </location>
</feature>
<evidence type="ECO:0000256" key="2">
    <source>
        <dbReference type="ARBA" id="ARBA00022475"/>
    </source>
</evidence>
<feature type="transmembrane region" description="Helical" evidence="6">
    <location>
        <begin position="75"/>
        <end position="96"/>
    </location>
</feature>
<evidence type="ECO:0000256" key="5">
    <source>
        <dbReference type="ARBA" id="ARBA00023136"/>
    </source>
</evidence>
<reference evidence="7" key="1">
    <citation type="submission" date="2022-06" db="EMBL/GenBank/DDBJ databases">
        <authorList>
            <person name="Lu C.-H."/>
        </authorList>
    </citation>
    <scope>NUCLEOTIDE SEQUENCE</scope>
    <source>
        <strain evidence="7">21MJYT02-11</strain>
    </source>
</reference>
<keyword evidence="8" id="KW-1185">Reference proteome</keyword>
<keyword evidence="5 6" id="KW-0472">Membrane</keyword>
<keyword evidence="3 6" id="KW-0812">Transmembrane</keyword>
<feature type="transmembrane region" description="Helical" evidence="6">
    <location>
        <begin position="153"/>
        <end position="169"/>
    </location>
</feature>
<evidence type="ECO:0000256" key="4">
    <source>
        <dbReference type="ARBA" id="ARBA00022989"/>
    </source>
</evidence>
<evidence type="ECO:0000256" key="3">
    <source>
        <dbReference type="ARBA" id="ARBA00022692"/>
    </source>
</evidence>